<dbReference type="AlphaFoldDB" id="A0A1B5FVX8"/>
<name>A0A1B5FVX8_ENTFC</name>
<evidence type="ECO:0000313" key="2">
    <source>
        <dbReference type="Proteomes" id="UP000191171"/>
    </source>
</evidence>
<sequence>MFTVKKAALHQVITSTKIKIRGAIFVGRFLLLRMQAFENYLF</sequence>
<organism evidence="1 2">
    <name type="scientific">Enterococcus faecium</name>
    <name type="common">Streptococcus faecium</name>
    <dbReference type="NCBI Taxonomy" id="1352"/>
    <lineage>
        <taxon>Bacteria</taxon>
        <taxon>Bacillati</taxon>
        <taxon>Bacillota</taxon>
        <taxon>Bacilli</taxon>
        <taxon>Lactobacillales</taxon>
        <taxon>Enterococcaceae</taxon>
        <taxon>Enterococcus</taxon>
    </lineage>
</organism>
<comment type="caution">
    <text evidence="1">The sequence shown here is derived from an EMBL/GenBank/DDBJ whole genome shotgun (WGS) entry which is preliminary data.</text>
</comment>
<accession>A0A1B5FVX8</accession>
<proteinExistence type="predicted"/>
<dbReference type="Proteomes" id="UP000191171">
    <property type="component" value="Unassembled WGS sequence"/>
</dbReference>
<protein>
    <submittedName>
        <fullName evidence="1">Uncharacterized protein</fullName>
    </submittedName>
</protein>
<evidence type="ECO:0000313" key="1">
    <source>
        <dbReference type="EMBL" id="OOL83570.1"/>
    </source>
</evidence>
<gene>
    <name evidence="1" type="ORF">B1P95_03470</name>
</gene>
<dbReference type="EMBL" id="MVGJ01000014">
    <property type="protein sequence ID" value="OOL83570.1"/>
    <property type="molecule type" value="Genomic_DNA"/>
</dbReference>
<reference evidence="1 2" key="1">
    <citation type="submission" date="2017-02" db="EMBL/GenBank/DDBJ databases">
        <title>Clonality and virulence of isolates of VRE in Hematopoietic Stem Cell Transplanted (HSCT) patients.</title>
        <authorList>
            <person name="Marchi A.P."/>
            <person name="Martins R.C."/>
            <person name="Marie S.K."/>
            <person name="Levin A.S."/>
            <person name="Costa S.F."/>
        </authorList>
    </citation>
    <scope>NUCLEOTIDE SEQUENCE [LARGE SCALE GENOMIC DNA]</scope>
    <source>
        <strain evidence="1 2">LIM1759</strain>
    </source>
</reference>